<evidence type="ECO:0008006" key="3">
    <source>
        <dbReference type="Google" id="ProtNLM"/>
    </source>
</evidence>
<dbReference type="eggNOG" id="COG0683">
    <property type="taxonomic scope" value="Bacteria"/>
</dbReference>
<dbReference type="STRING" id="610130.Closa_0588"/>
<sequence length="324" mass="36985">MELKHKVERIIKDGIWEAPEIPDGIPHGDMPGDKVEIGEVHRKKANIIFPQLLFKLSEVLKECESEKVVVTVCGGSGVGKSEIASLLSYYFNHLGIGSYTLSGDNYPHRIPKYNDGERLHIFRESAIKAMVKDGTFNEERFKIIHRLQQVQDDANAVHTKKYSWYKSYLLGGREGLKNYLGTEKEIAFGEIEEILTQFKNGKEEIWLKRMGRDDTELWYGKVDFSGIHVMIIEWTHGNSDNYQGVDIPILLNSTPQETLAHRRARNRDGATDSPFTAMVLELEQEMLEAQAPKARIILSKSGEILTYEQYCRQMEESRGGGHEQ</sequence>
<dbReference type="InterPro" id="IPR027417">
    <property type="entry name" value="P-loop_NTPase"/>
</dbReference>
<dbReference type="Proteomes" id="UP000001662">
    <property type="component" value="Chromosome"/>
</dbReference>
<dbReference type="PaxDb" id="610130-Closa_0588"/>
<dbReference type="KEGG" id="csh:Closa_0588"/>
<organism evidence="1 2">
    <name type="scientific">Lacrimispora saccharolytica (strain ATCC 35040 / DSM 2544 / NRCC 2533 / WM1)</name>
    <name type="common">Clostridium saccharolyticum</name>
    <dbReference type="NCBI Taxonomy" id="610130"/>
    <lineage>
        <taxon>Bacteria</taxon>
        <taxon>Bacillati</taxon>
        <taxon>Bacillota</taxon>
        <taxon>Clostridia</taxon>
        <taxon>Lachnospirales</taxon>
        <taxon>Lachnospiraceae</taxon>
        <taxon>Lacrimispora</taxon>
    </lineage>
</organism>
<dbReference type="AlphaFoldDB" id="D9R4N2"/>
<gene>
    <name evidence="1" type="ordered locus">Closa_0588</name>
</gene>
<dbReference type="SUPFAM" id="SSF52540">
    <property type="entry name" value="P-loop containing nucleoside triphosphate hydrolases"/>
    <property type="match status" value="1"/>
</dbReference>
<keyword evidence="2" id="KW-1185">Reference proteome</keyword>
<protein>
    <recommendedName>
        <fullName evidence="3">Adenylylsulfate kinase</fullName>
    </recommendedName>
</protein>
<accession>D9R4N2</accession>
<dbReference type="RefSeq" id="WP_013271312.1">
    <property type="nucleotide sequence ID" value="NC_014376.1"/>
</dbReference>
<reference evidence="1" key="1">
    <citation type="submission" date="2010-07" db="EMBL/GenBank/DDBJ databases">
        <title>Complete sequence of Clostridium saccharolyticum WM1.</title>
        <authorList>
            <consortium name="US DOE Joint Genome Institute"/>
            <person name="Lucas S."/>
            <person name="Copeland A."/>
            <person name="Lapidus A."/>
            <person name="Cheng J.-F."/>
            <person name="Bruce D."/>
            <person name="Goodwin L."/>
            <person name="Pitluck S."/>
            <person name="Chertkov O."/>
            <person name="Detter J.C."/>
            <person name="Han C."/>
            <person name="Tapia R."/>
            <person name="Land M."/>
            <person name="Hauser L."/>
            <person name="Chang Y.-J."/>
            <person name="Jeffries C."/>
            <person name="Kyrpides N."/>
            <person name="Ivanova N."/>
            <person name="Mikhailova N."/>
            <person name="Mouttaki H."/>
            <person name="Lin L."/>
            <person name="Zhou J."/>
            <person name="Hemme C.L."/>
            <person name="Woyke T."/>
        </authorList>
    </citation>
    <scope>NUCLEOTIDE SEQUENCE [LARGE SCALE GENOMIC DNA]</scope>
    <source>
        <strain evidence="1">WM1</strain>
    </source>
</reference>
<dbReference type="Gene3D" id="3.40.50.300">
    <property type="entry name" value="P-loop containing nucleotide triphosphate hydrolases"/>
    <property type="match status" value="1"/>
</dbReference>
<name>D9R4N2_LACSW</name>
<dbReference type="EMBL" id="CP002109">
    <property type="protein sequence ID" value="ADL03216.1"/>
    <property type="molecule type" value="Genomic_DNA"/>
</dbReference>
<evidence type="ECO:0000313" key="1">
    <source>
        <dbReference type="EMBL" id="ADL03216.1"/>
    </source>
</evidence>
<dbReference type="HOGENOM" id="CLU_905478_0_0_9"/>
<proteinExistence type="predicted"/>
<evidence type="ECO:0000313" key="2">
    <source>
        <dbReference type="Proteomes" id="UP000001662"/>
    </source>
</evidence>